<keyword evidence="2" id="KW-1003">Cell membrane</keyword>
<comment type="caution">
    <text evidence="7">The sequence shown here is derived from an EMBL/GenBank/DDBJ whole genome shotgun (WGS) entry which is preliminary data.</text>
</comment>
<feature type="transmembrane region" description="Helical" evidence="6">
    <location>
        <begin position="70"/>
        <end position="91"/>
    </location>
</feature>
<sequence length="394" mass="44039">MTKQFNKLLISQLFFSLGNTVYTVSIISSVLTSTHSVLATSIMPLAMTLGTVLCGLVTPMLVARYRMIKVLKVTQFLGIILFIMLSMSLQFGEMTILALSIWVCLFSLLTSFMYPLSVALIPALVEKEYLIKANSLYNTMGQLVNILSWLVGASLVVLFQQTTLLMIDTLLFIMSFLCLIGIYANRVDDNKKTTNLWKEFKKGWLVIRDEPLVKVVLLMDSLESITNTAWVSSVVLVYVTDFLHKGDQWWGYINATFFLGSMMGSLLVMKNETTINQQKARFIFFGSLMGSVITFLFAIIPLPIVSLILSIGVGFFSQMKNIPQVTVIQQKISSEKIASVYSASSVLCSLIFSLSLILLSIVSDKLGVNMVFIISSLCLLVVTYITKKYVKYFV</sequence>
<dbReference type="SUPFAM" id="SSF103473">
    <property type="entry name" value="MFS general substrate transporter"/>
    <property type="match status" value="1"/>
</dbReference>
<feature type="transmembrane region" description="Helical" evidence="6">
    <location>
        <begin position="97"/>
        <end position="124"/>
    </location>
</feature>
<feature type="transmembrane region" description="Helical" evidence="6">
    <location>
        <begin position="337"/>
        <end position="362"/>
    </location>
</feature>
<evidence type="ECO:0000256" key="4">
    <source>
        <dbReference type="ARBA" id="ARBA00022989"/>
    </source>
</evidence>
<dbReference type="GO" id="GO:0005886">
    <property type="term" value="C:plasma membrane"/>
    <property type="evidence" value="ECO:0007669"/>
    <property type="project" value="UniProtKB-SubCell"/>
</dbReference>
<evidence type="ECO:0000256" key="6">
    <source>
        <dbReference type="SAM" id="Phobius"/>
    </source>
</evidence>
<dbReference type="GO" id="GO:0022857">
    <property type="term" value="F:transmembrane transporter activity"/>
    <property type="evidence" value="ECO:0007669"/>
    <property type="project" value="InterPro"/>
</dbReference>
<name>A0A429ZL95_9ENTE</name>
<dbReference type="CDD" id="cd06173">
    <property type="entry name" value="MFS_MefA_like"/>
    <property type="match status" value="1"/>
</dbReference>
<evidence type="ECO:0000256" key="3">
    <source>
        <dbReference type="ARBA" id="ARBA00022692"/>
    </source>
</evidence>
<feature type="transmembrane region" description="Helical" evidence="6">
    <location>
        <begin position="368"/>
        <end position="386"/>
    </location>
</feature>
<feature type="transmembrane region" description="Helical" evidence="6">
    <location>
        <begin position="288"/>
        <end position="316"/>
    </location>
</feature>
<keyword evidence="8" id="KW-1185">Reference proteome</keyword>
<evidence type="ECO:0000313" key="8">
    <source>
        <dbReference type="Proteomes" id="UP000288490"/>
    </source>
</evidence>
<evidence type="ECO:0000313" key="7">
    <source>
        <dbReference type="EMBL" id="RST94472.1"/>
    </source>
</evidence>
<evidence type="ECO:0000256" key="5">
    <source>
        <dbReference type="ARBA" id="ARBA00023136"/>
    </source>
</evidence>
<keyword evidence="3 6" id="KW-0812">Transmembrane</keyword>
<evidence type="ECO:0008006" key="9">
    <source>
        <dbReference type="Google" id="ProtNLM"/>
    </source>
</evidence>
<dbReference type="EMBL" id="NGJT01000008">
    <property type="protein sequence ID" value="RST94472.1"/>
    <property type="molecule type" value="Genomic_DNA"/>
</dbReference>
<proteinExistence type="predicted"/>
<dbReference type="OrthoDB" id="2351575at2"/>
<organism evidence="7 8">
    <name type="scientific">Vagococcus bubulae</name>
    <dbReference type="NCBI Taxonomy" id="1977868"/>
    <lineage>
        <taxon>Bacteria</taxon>
        <taxon>Bacillati</taxon>
        <taxon>Bacillota</taxon>
        <taxon>Bacilli</taxon>
        <taxon>Lactobacillales</taxon>
        <taxon>Enterococcaceae</taxon>
        <taxon>Vagococcus</taxon>
    </lineage>
</organism>
<evidence type="ECO:0000256" key="1">
    <source>
        <dbReference type="ARBA" id="ARBA00004651"/>
    </source>
</evidence>
<feature type="transmembrane region" description="Helical" evidence="6">
    <location>
        <begin position="249"/>
        <end position="268"/>
    </location>
</feature>
<dbReference type="PANTHER" id="PTHR23513">
    <property type="entry name" value="INTEGRAL MEMBRANE EFFLUX PROTEIN-RELATED"/>
    <property type="match status" value="1"/>
</dbReference>
<keyword evidence="4 6" id="KW-1133">Transmembrane helix</keyword>
<gene>
    <name evidence="7" type="ORF">CBF36_06100</name>
</gene>
<feature type="transmembrane region" description="Helical" evidence="6">
    <location>
        <begin position="165"/>
        <end position="184"/>
    </location>
</feature>
<keyword evidence="5 6" id="KW-0472">Membrane</keyword>
<comment type="subcellular location">
    <subcellularLocation>
        <location evidence="1">Cell membrane</location>
        <topology evidence="1">Multi-pass membrane protein</topology>
    </subcellularLocation>
</comment>
<dbReference type="InterPro" id="IPR036259">
    <property type="entry name" value="MFS_trans_sf"/>
</dbReference>
<dbReference type="PANTHER" id="PTHR23513:SF19">
    <property type="entry name" value="MAJOR FACILITATOR SUPERFAMILY (MFS) PROFILE DOMAIN-CONTAINING PROTEIN"/>
    <property type="match status" value="1"/>
</dbReference>
<dbReference type="Pfam" id="PF07690">
    <property type="entry name" value="MFS_1"/>
    <property type="match status" value="1"/>
</dbReference>
<evidence type="ECO:0000256" key="2">
    <source>
        <dbReference type="ARBA" id="ARBA00022475"/>
    </source>
</evidence>
<protein>
    <recommendedName>
        <fullName evidence="9">MFS transporter</fullName>
    </recommendedName>
</protein>
<dbReference type="Proteomes" id="UP000288490">
    <property type="component" value="Unassembled WGS sequence"/>
</dbReference>
<dbReference type="AlphaFoldDB" id="A0A429ZL95"/>
<reference evidence="7 8" key="1">
    <citation type="submission" date="2017-05" db="EMBL/GenBank/DDBJ databases">
        <title>Vagococcus spp. assemblies.</title>
        <authorList>
            <person name="Gulvik C.A."/>
        </authorList>
    </citation>
    <scope>NUCLEOTIDE SEQUENCE [LARGE SCALE GENOMIC DNA]</scope>
    <source>
        <strain evidence="7 8">SS1994</strain>
    </source>
</reference>
<dbReference type="InterPro" id="IPR011701">
    <property type="entry name" value="MFS"/>
</dbReference>
<dbReference type="RefSeq" id="WP_125957511.1">
    <property type="nucleotide sequence ID" value="NZ_JAQEJV010000009.1"/>
</dbReference>
<accession>A0A429ZL95</accession>
<feature type="transmembrane region" description="Helical" evidence="6">
    <location>
        <begin position="136"/>
        <end position="159"/>
    </location>
</feature>
<dbReference type="Gene3D" id="1.20.1250.20">
    <property type="entry name" value="MFS general substrate transporter like domains"/>
    <property type="match status" value="2"/>
</dbReference>
<feature type="transmembrane region" description="Helical" evidence="6">
    <location>
        <begin position="42"/>
        <end position="63"/>
    </location>
</feature>